<dbReference type="PANTHER" id="PTHR30250">
    <property type="entry name" value="PST FAMILY PREDICTED COLANIC ACID TRANSPORTER"/>
    <property type="match status" value="1"/>
</dbReference>
<proteinExistence type="predicted"/>
<sequence>MSGVWKQLGRLLSIRFAAIGLTFLQTLVMTRLIGRETFGSLSFALSVSALAVLVLSIGLDQLMMRDVARSGLEGFARSGRWLALRRLIGRWQVPLVLGLAVGFGALFLGSGLGGGYGLALAGVALALPLVLGRKYVESVALGAKLVGRSILGSQIAYPVLMILGTLAIWGLGVVDLRNVMLVYGLAIGSSLLVSILLIWPVLQRLARQTPRDGSSEGEIPGAAELLRSGWHFSLISLGFVLGQHMDVLLTGVFAGPDQVALVRVASRVAEMAGLVRAIVILQYKPQLAEAFGRGDLERVRKITRLMVAIFVVTGLPITLGLWIWPREAMSVFGAAFAEGAWAMRIYVLGVLFVLLAGPCNSVLSMIGEERWAARAVWMALAVNLGLDLLLIPAYGALGCAIANACSMLVIAGVSVAVAWRKHRVNTTITCWLNGGSR</sequence>
<evidence type="ECO:0000256" key="4">
    <source>
        <dbReference type="ARBA" id="ARBA00022989"/>
    </source>
</evidence>
<evidence type="ECO:0000313" key="7">
    <source>
        <dbReference type="EMBL" id="AOZ69311.1"/>
    </source>
</evidence>
<feature type="transmembrane region" description="Helical" evidence="6">
    <location>
        <begin position="345"/>
        <end position="363"/>
    </location>
</feature>
<keyword evidence="2" id="KW-1003">Cell membrane</keyword>
<organism evidence="7 8">
    <name type="scientific">Rhodobacter xanthinilyticus</name>
    <dbReference type="NCBI Taxonomy" id="1850250"/>
    <lineage>
        <taxon>Bacteria</taxon>
        <taxon>Pseudomonadati</taxon>
        <taxon>Pseudomonadota</taxon>
        <taxon>Alphaproteobacteria</taxon>
        <taxon>Rhodobacterales</taxon>
        <taxon>Rhodobacter group</taxon>
        <taxon>Rhodobacter</taxon>
    </lineage>
</organism>
<feature type="transmembrane region" description="Helical" evidence="6">
    <location>
        <begin position="40"/>
        <end position="59"/>
    </location>
</feature>
<evidence type="ECO:0000256" key="3">
    <source>
        <dbReference type="ARBA" id="ARBA00022692"/>
    </source>
</evidence>
<comment type="subcellular location">
    <subcellularLocation>
        <location evidence="1">Cell membrane</location>
        <topology evidence="1">Multi-pass membrane protein</topology>
    </subcellularLocation>
</comment>
<feature type="transmembrane region" description="Helical" evidence="6">
    <location>
        <begin position="155"/>
        <end position="174"/>
    </location>
</feature>
<feature type="transmembrane region" description="Helical" evidence="6">
    <location>
        <begin position="87"/>
        <end position="108"/>
    </location>
</feature>
<accession>A0A1D9MBV7</accession>
<dbReference type="GO" id="GO:0005886">
    <property type="term" value="C:plasma membrane"/>
    <property type="evidence" value="ECO:0007669"/>
    <property type="project" value="UniProtKB-SubCell"/>
</dbReference>
<keyword evidence="4 6" id="KW-1133">Transmembrane helix</keyword>
<feature type="transmembrane region" description="Helical" evidence="6">
    <location>
        <begin position="305"/>
        <end position="325"/>
    </location>
</feature>
<feature type="transmembrane region" description="Helical" evidence="6">
    <location>
        <begin position="375"/>
        <end position="394"/>
    </location>
</feature>
<evidence type="ECO:0000313" key="8">
    <source>
        <dbReference type="Proteomes" id="UP000176562"/>
    </source>
</evidence>
<dbReference type="PANTHER" id="PTHR30250:SF11">
    <property type="entry name" value="O-ANTIGEN TRANSPORTER-RELATED"/>
    <property type="match status" value="1"/>
</dbReference>
<name>A0A1D9MBV7_9RHOB</name>
<evidence type="ECO:0000256" key="6">
    <source>
        <dbReference type="SAM" id="Phobius"/>
    </source>
</evidence>
<dbReference type="Proteomes" id="UP000176562">
    <property type="component" value="Chromosome"/>
</dbReference>
<dbReference type="AlphaFoldDB" id="A0A1D9MBV7"/>
<keyword evidence="3 6" id="KW-0812">Transmembrane</keyword>
<evidence type="ECO:0000256" key="5">
    <source>
        <dbReference type="ARBA" id="ARBA00023136"/>
    </source>
</evidence>
<feature type="transmembrane region" description="Helical" evidence="6">
    <location>
        <begin position="180"/>
        <end position="202"/>
    </location>
</feature>
<dbReference type="InterPro" id="IPR002797">
    <property type="entry name" value="Polysacc_synth"/>
</dbReference>
<dbReference type="EMBL" id="CP017781">
    <property type="protein sequence ID" value="AOZ69311.1"/>
    <property type="molecule type" value="Genomic_DNA"/>
</dbReference>
<keyword evidence="5 6" id="KW-0472">Membrane</keyword>
<reference evidence="7 8" key="1">
    <citation type="submission" date="2016-10" db="EMBL/GenBank/DDBJ databases">
        <title>Rhodobacter sp. LPB0142, isolated from sea water.</title>
        <authorList>
            <person name="Kim E."/>
            <person name="Yi H."/>
        </authorList>
    </citation>
    <scope>NUCLEOTIDE SEQUENCE [LARGE SCALE GENOMIC DNA]</scope>
    <source>
        <strain evidence="7 8">LPB0142</strain>
    </source>
</reference>
<feature type="transmembrane region" description="Helical" evidence="6">
    <location>
        <begin position="400"/>
        <end position="419"/>
    </location>
</feature>
<dbReference type="KEGG" id="rhp:LPB142_08270"/>
<feature type="transmembrane region" description="Helical" evidence="6">
    <location>
        <begin position="114"/>
        <end position="135"/>
    </location>
</feature>
<evidence type="ECO:0000256" key="1">
    <source>
        <dbReference type="ARBA" id="ARBA00004651"/>
    </source>
</evidence>
<dbReference type="STRING" id="1850250.LPB142_08270"/>
<keyword evidence="8" id="KW-1185">Reference proteome</keyword>
<protein>
    <submittedName>
        <fullName evidence="7">Uncharacterized protein</fullName>
    </submittedName>
</protein>
<dbReference type="Pfam" id="PF01943">
    <property type="entry name" value="Polysacc_synt"/>
    <property type="match status" value="1"/>
</dbReference>
<dbReference type="InterPro" id="IPR050833">
    <property type="entry name" value="Poly_Biosynth_Transport"/>
</dbReference>
<evidence type="ECO:0000256" key="2">
    <source>
        <dbReference type="ARBA" id="ARBA00022475"/>
    </source>
</evidence>
<feature type="transmembrane region" description="Helical" evidence="6">
    <location>
        <begin position="12"/>
        <end position="34"/>
    </location>
</feature>
<gene>
    <name evidence="7" type="ORF">LPB142_08270</name>
</gene>